<organism evidence="1">
    <name type="scientific">Salmonella enterica subsp. enterica serovar Cardoner</name>
    <dbReference type="NCBI Taxonomy" id="2564309"/>
    <lineage>
        <taxon>Bacteria</taxon>
        <taxon>Pseudomonadati</taxon>
        <taxon>Pseudomonadota</taxon>
        <taxon>Gammaproteobacteria</taxon>
        <taxon>Enterobacterales</taxon>
        <taxon>Enterobacteriaceae</taxon>
        <taxon>Salmonella</taxon>
    </lineage>
</organism>
<comment type="caution">
    <text evidence="1">The sequence shown here is derived from an EMBL/GenBank/DDBJ whole genome shotgun (WGS) entry which is preliminary data.</text>
</comment>
<gene>
    <name evidence="1" type="ORF">DLM21_03585</name>
</gene>
<dbReference type="EMBL" id="AAHDIR010000002">
    <property type="protein sequence ID" value="EBU8203453.1"/>
    <property type="molecule type" value="Genomic_DNA"/>
</dbReference>
<sequence>MAISFNKYVDIVSGVGAGASVKRRELIGRIFTSSSKLPVDTLMEVTSADDVGNFFGTDSVEYARAQFYFSWISKLTTRAKKLSFSRYGGAGSRARIVGTDVSAYAADIQNYADIPQSTLTIYLSYDGKPHDVSTVIDLINVTSLADVANTLQDKIRSTVAYLNLNFPPTQNITVEWSATEQKFILTMGADGAFTQITVEGNEGLLQVIGWAAPTYDLGSDSDTPADAVRRSSSASSNFGSFIFTDILTPEQCKSLAEWNAGQNVMYQYYVPFYGTTETSGDDSNPGYSELYELLSGYAGTGVSLTPAGEFHEMIPMIILAATDYNRRNSAQSYMYQQFSVTPTVTETTLSDSLDKYRINYYGRTQTAGQNIDFYQRGLLMGGSTAPVDMNTYANEQWLKDVMGSEVMGLLLAMPEISKNTTGRGQLITILQVGVSEALYNGVISVGKELNTTQRMYITESTDDDLAWAQVQNLGYWLDCWFEEYTTTDGRTEYKAVYLLLYSKDDVIRKVEGSNTLI</sequence>
<dbReference type="InterPro" id="IPR021808">
    <property type="entry name" value="DUF3383"/>
</dbReference>
<name>A0A5V6PT71_SALET</name>
<dbReference type="AlphaFoldDB" id="A0A5V6PT71"/>
<evidence type="ECO:0000313" key="1">
    <source>
        <dbReference type="EMBL" id="EBU8203453.1"/>
    </source>
</evidence>
<reference evidence="1" key="1">
    <citation type="submission" date="2018-05" db="EMBL/GenBank/DDBJ databases">
        <authorList>
            <person name="Ashton P.M."/>
            <person name="Dallman T."/>
            <person name="Nair S."/>
            <person name="De Pinna E."/>
            <person name="Peters T."/>
            <person name="Grant K."/>
        </authorList>
    </citation>
    <scope>NUCLEOTIDE SEQUENCE</scope>
    <source>
        <strain evidence="1">374031</strain>
    </source>
</reference>
<dbReference type="Pfam" id="PF11863">
    <property type="entry name" value="DUF3383"/>
    <property type="match status" value="1"/>
</dbReference>
<accession>A0A5V6PT71</accession>
<protein>
    <submittedName>
        <fullName evidence="1">DUF3383 domain-containing protein</fullName>
    </submittedName>
</protein>
<proteinExistence type="predicted"/>